<protein>
    <submittedName>
        <fullName evidence="1">10062_t:CDS:1</fullName>
    </submittedName>
</protein>
<sequence length="200" mass="22767">MLEIVLFKLRPSTAIPPPLSQFYDRDQDILMDIDVSFSLTSLVELFNRMEIKSDVQPTSWGPTMHRGNIKRSPRCRPFPSPISSRREHATDLSNDDMHIDSNTEEDDIEFHNQYSLPSSKPQKLFRTIQFTQENYSTTSHPAPASLSKGPAIVRRYRLPLQPRNQAGNLPSPGGNKLVTPPPQTGSKKRFKIPRLTPFAR</sequence>
<accession>A0ACA9MPB3</accession>
<keyword evidence="2" id="KW-1185">Reference proteome</keyword>
<proteinExistence type="predicted"/>
<name>A0ACA9MPB3_9GLOM</name>
<gene>
    <name evidence="1" type="ORF">ACOLOM_LOCUS6646</name>
</gene>
<dbReference type="EMBL" id="CAJVPT010013890">
    <property type="protein sequence ID" value="CAG8599971.1"/>
    <property type="molecule type" value="Genomic_DNA"/>
</dbReference>
<evidence type="ECO:0000313" key="1">
    <source>
        <dbReference type="EMBL" id="CAG8599971.1"/>
    </source>
</evidence>
<reference evidence="1" key="1">
    <citation type="submission" date="2021-06" db="EMBL/GenBank/DDBJ databases">
        <authorList>
            <person name="Kallberg Y."/>
            <person name="Tangrot J."/>
            <person name="Rosling A."/>
        </authorList>
    </citation>
    <scope>NUCLEOTIDE SEQUENCE</scope>
    <source>
        <strain evidence="1">CL356</strain>
    </source>
</reference>
<evidence type="ECO:0000313" key="2">
    <source>
        <dbReference type="Proteomes" id="UP000789525"/>
    </source>
</evidence>
<dbReference type="Proteomes" id="UP000789525">
    <property type="component" value="Unassembled WGS sequence"/>
</dbReference>
<comment type="caution">
    <text evidence="1">The sequence shown here is derived from an EMBL/GenBank/DDBJ whole genome shotgun (WGS) entry which is preliminary data.</text>
</comment>
<organism evidence="1 2">
    <name type="scientific">Acaulospora colombiana</name>
    <dbReference type="NCBI Taxonomy" id="27376"/>
    <lineage>
        <taxon>Eukaryota</taxon>
        <taxon>Fungi</taxon>
        <taxon>Fungi incertae sedis</taxon>
        <taxon>Mucoromycota</taxon>
        <taxon>Glomeromycotina</taxon>
        <taxon>Glomeromycetes</taxon>
        <taxon>Diversisporales</taxon>
        <taxon>Acaulosporaceae</taxon>
        <taxon>Acaulospora</taxon>
    </lineage>
</organism>